<protein>
    <submittedName>
        <fullName evidence="1">Uncharacterized protein</fullName>
    </submittedName>
</protein>
<accession>A0A6B3N3J2</accession>
<gene>
    <name evidence="1" type="ORF">F6J89_00280</name>
</gene>
<dbReference type="AlphaFoldDB" id="A0A6B3N3J2"/>
<dbReference type="EMBL" id="JAAHFQ010000003">
    <property type="protein sequence ID" value="NER26137.1"/>
    <property type="molecule type" value="Genomic_DNA"/>
</dbReference>
<reference evidence="1" key="1">
    <citation type="submission" date="2019-11" db="EMBL/GenBank/DDBJ databases">
        <title>Genomic insights into an expanded diversity of filamentous marine cyanobacteria reveals the extraordinary biosynthetic potential of Moorea and Okeania.</title>
        <authorList>
            <person name="Ferreira Leao T."/>
            <person name="Wang M."/>
            <person name="Moss N."/>
            <person name="Da Silva R."/>
            <person name="Sanders J."/>
            <person name="Nurk S."/>
            <person name="Gurevich A."/>
            <person name="Humphrey G."/>
            <person name="Reher R."/>
            <person name="Zhu Q."/>
            <person name="Belda-Ferre P."/>
            <person name="Glukhov E."/>
            <person name="Rex R."/>
            <person name="Dorrestein P.C."/>
            <person name="Knight R."/>
            <person name="Pevzner P."/>
            <person name="Gerwick W.H."/>
            <person name="Gerwick L."/>
        </authorList>
    </citation>
    <scope>NUCLEOTIDE SEQUENCE</scope>
    <source>
        <strain evidence="1">SIO1C4</strain>
    </source>
</reference>
<name>A0A6B3N3J2_9CYAN</name>
<comment type="caution">
    <text evidence="1">The sequence shown here is derived from an EMBL/GenBank/DDBJ whole genome shotgun (WGS) entry which is preliminary data.</text>
</comment>
<sequence>MSNEPFTKILYLSRAQFCPLQSLTKNPFLEASENLDNSLCNWLKLHGKSGISDDNDVF</sequence>
<proteinExistence type="predicted"/>
<organism evidence="1">
    <name type="scientific">Symploca sp. SIO1C4</name>
    <dbReference type="NCBI Taxonomy" id="2607765"/>
    <lineage>
        <taxon>Bacteria</taxon>
        <taxon>Bacillati</taxon>
        <taxon>Cyanobacteriota</taxon>
        <taxon>Cyanophyceae</taxon>
        <taxon>Coleofasciculales</taxon>
        <taxon>Coleofasciculaceae</taxon>
        <taxon>Symploca</taxon>
    </lineage>
</organism>
<evidence type="ECO:0000313" key="1">
    <source>
        <dbReference type="EMBL" id="NER26137.1"/>
    </source>
</evidence>